<feature type="binding site" evidence="7">
    <location>
        <position position="243"/>
    </location>
    <ligand>
        <name>substrate</name>
    </ligand>
</feature>
<comment type="similarity">
    <text evidence="2 7">Belongs to the glucose-6-phosphate dehydrogenase family.</text>
</comment>
<keyword evidence="4 7" id="KW-0521">NADP</keyword>
<feature type="binding site" evidence="7">
    <location>
        <position position="68"/>
    </location>
    <ligand>
        <name>NADP(+)</name>
        <dbReference type="ChEBI" id="CHEBI:58349"/>
    </ligand>
</feature>
<evidence type="ECO:0000256" key="8">
    <source>
        <dbReference type="SAM" id="MobiDB-lite"/>
    </source>
</evidence>
<evidence type="ECO:0000256" key="5">
    <source>
        <dbReference type="ARBA" id="ARBA00023002"/>
    </source>
</evidence>
<feature type="binding site" evidence="7">
    <location>
        <position position="205"/>
    </location>
    <ligand>
        <name>substrate</name>
    </ligand>
</feature>
<evidence type="ECO:0000256" key="6">
    <source>
        <dbReference type="ARBA" id="ARBA00023277"/>
    </source>
</evidence>
<dbReference type="InterPro" id="IPR001282">
    <property type="entry name" value="G6P_DH"/>
</dbReference>
<dbReference type="PANTHER" id="PTHR23429">
    <property type="entry name" value="GLUCOSE-6-PHOSPHATE 1-DEHYDROGENASE G6PD"/>
    <property type="match status" value="1"/>
</dbReference>
<comment type="pathway">
    <text evidence="1 7">Carbohydrate degradation; pentose phosphate pathway; D-ribulose 5-phosphate from D-glucose 6-phosphate (oxidative stage): step 1/3.</text>
</comment>
<dbReference type="EMBL" id="FTNT01000003">
    <property type="protein sequence ID" value="SIR88117.1"/>
    <property type="molecule type" value="Genomic_DNA"/>
</dbReference>
<dbReference type="Gene3D" id="3.40.50.720">
    <property type="entry name" value="NAD(P)-binding Rossmann-like Domain"/>
    <property type="match status" value="1"/>
</dbReference>
<keyword evidence="12" id="KW-1185">Reference proteome</keyword>
<dbReference type="FunFam" id="3.30.360.10:FF:000011">
    <property type="entry name" value="Glucose-6-phosphate 1-dehydrogenase"/>
    <property type="match status" value="1"/>
</dbReference>
<feature type="binding site" evidence="7">
    <location>
        <position position="175"/>
    </location>
    <ligand>
        <name>NADP(+)</name>
        <dbReference type="ChEBI" id="CHEBI:58349"/>
    </ligand>
</feature>
<evidence type="ECO:0000256" key="2">
    <source>
        <dbReference type="ARBA" id="ARBA00009975"/>
    </source>
</evidence>
<dbReference type="PANTHER" id="PTHR23429:SF0">
    <property type="entry name" value="GLUCOSE-6-PHOSPHATE 1-DEHYDROGENASE"/>
    <property type="match status" value="1"/>
</dbReference>
<dbReference type="SUPFAM" id="SSF55347">
    <property type="entry name" value="Glyceraldehyde-3-phosphate dehydrogenase-like, C-terminal domain"/>
    <property type="match status" value="1"/>
</dbReference>
<gene>
    <name evidence="7" type="primary">zwf</name>
    <name evidence="11" type="ORF">SAMN05445060_1367</name>
</gene>
<evidence type="ECO:0000313" key="12">
    <source>
        <dbReference type="Proteomes" id="UP000186218"/>
    </source>
</evidence>
<evidence type="ECO:0000256" key="3">
    <source>
        <dbReference type="ARBA" id="ARBA00022526"/>
    </source>
</evidence>
<dbReference type="SUPFAM" id="SSF51735">
    <property type="entry name" value="NAD(P)-binding Rossmann-fold domains"/>
    <property type="match status" value="1"/>
</dbReference>
<feature type="active site" description="Proton acceptor" evidence="7">
    <location>
        <position position="267"/>
    </location>
</feature>
<dbReference type="InterPro" id="IPR019796">
    <property type="entry name" value="G6P_DH_AS"/>
</dbReference>
<dbReference type="HAMAP" id="MF_00966">
    <property type="entry name" value="G6PD"/>
    <property type="match status" value="1"/>
</dbReference>
<evidence type="ECO:0000256" key="1">
    <source>
        <dbReference type="ARBA" id="ARBA00004937"/>
    </source>
</evidence>
<dbReference type="GO" id="GO:0050661">
    <property type="term" value="F:NADP binding"/>
    <property type="evidence" value="ECO:0007669"/>
    <property type="project" value="UniProtKB-UniRule"/>
</dbReference>
<feature type="domain" description="Glucose-6-phosphate dehydrogenase C-terminal" evidence="10">
    <location>
        <begin position="216"/>
        <end position="511"/>
    </location>
</feature>
<dbReference type="Pfam" id="PF02781">
    <property type="entry name" value="G6PD_C"/>
    <property type="match status" value="1"/>
</dbReference>
<accession>A0A1N7EJ69</accession>
<sequence>MAAKTEENWSNPLRDPRDKRLPRIAGPCSLVIFGVTGDLARKKLMPAVYDLANRGLLPPSFALVGFARRDWDDEDFGKVVHDAVQAHARTPFREDVWERLSEGFRFVQGSFDDDAAFDRLRDTLATLDAERGTDGNHAFYLSVPPKAFPVVCEQLRRSGLATAQGDQWRRVVIEKPFGHDLESARELNQVVNSVFPEQSVFRIDHYLGKETVQNILALRFANQLFDPVWSSHYVDHVQITMAEDIGLGGRAGYYDGIGAARDVIQNHLLQLLALVAMEEPVSFEPRELQAEKIKVLSATKNILPLTEHTARGQYGAGWQGSEQVVGLKEEEGFDTDSNTETYAAIALEVDSRRWAGVPFYLRTGKRLGRRVTEIALVFKRAPHLPFDKTMTEELSQNALVIRVQPDEGITLRFGSKVPGSSMEVRDVNMDFSYGQAFTESSPEAYERLILDVLLGEPSLFPVNAEVELSWEILDPVLDAWAENGSPDTYEAGTWGPDSADTMMERAGRQWRRP</sequence>
<dbReference type="RefSeq" id="WP_076477806.1">
    <property type="nucleotide sequence ID" value="NZ_FTNT01000003.1"/>
</dbReference>
<dbReference type="GO" id="GO:0006006">
    <property type="term" value="P:glucose metabolic process"/>
    <property type="evidence" value="ECO:0007669"/>
    <property type="project" value="UniProtKB-KW"/>
</dbReference>
<dbReference type="GO" id="GO:0009051">
    <property type="term" value="P:pentose-phosphate shunt, oxidative branch"/>
    <property type="evidence" value="ECO:0007669"/>
    <property type="project" value="TreeGrafter"/>
</dbReference>
<feature type="binding site" evidence="7">
    <location>
        <position position="209"/>
    </location>
    <ligand>
        <name>substrate</name>
    </ligand>
</feature>
<feature type="binding site" evidence="7">
    <location>
        <position position="365"/>
    </location>
    <ligand>
        <name>substrate</name>
    </ligand>
</feature>
<reference evidence="11 12" key="1">
    <citation type="submission" date="2017-01" db="EMBL/GenBank/DDBJ databases">
        <authorList>
            <person name="Mah S.A."/>
            <person name="Swanson W.J."/>
            <person name="Moy G.W."/>
            <person name="Vacquier V.D."/>
        </authorList>
    </citation>
    <scope>NUCLEOTIDE SEQUENCE [LARGE SCALE GENOMIC DNA]</scope>
    <source>
        <strain evidence="11 12">CPCC 203464</strain>
    </source>
</reference>
<feature type="binding site" evidence="7">
    <location>
        <position position="262"/>
    </location>
    <ligand>
        <name>substrate</name>
    </ligand>
</feature>
<dbReference type="EC" id="1.1.1.49" evidence="7"/>
<dbReference type="AlphaFoldDB" id="A0A1N7EJ69"/>
<dbReference type="PRINTS" id="PR00079">
    <property type="entry name" value="G6PDHDRGNASE"/>
</dbReference>
<dbReference type="InterPro" id="IPR022675">
    <property type="entry name" value="G6P_DH_C"/>
</dbReference>
<feature type="region of interest" description="Disordered" evidence="8">
    <location>
        <begin position="484"/>
        <end position="513"/>
    </location>
</feature>
<dbReference type="Pfam" id="PF00479">
    <property type="entry name" value="G6PD_N"/>
    <property type="match status" value="1"/>
</dbReference>
<dbReference type="PROSITE" id="PS00069">
    <property type="entry name" value="G6P_DEHYDROGENASE"/>
    <property type="match status" value="1"/>
</dbReference>
<dbReference type="GO" id="GO:0005829">
    <property type="term" value="C:cytosol"/>
    <property type="evidence" value="ECO:0007669"/>
    <property type="project" value="TreeGrafter"/>
</dbReference>
<evidence type="ECO:0000256" key="4">
    <source>
        <dbReference type="ARBA" id="ARBA00022857"/>
    </source>
</evidence>
<dbReference type="STRING" id="1344003.SAMN05445060_1367"/>
<name>A0A1N7EJ69_9NOCA</name>
<dbReference type="Proteomes" id="UP000186218">
    <property type="component" value="Unassembled WGS sequence"/>
</dbReference>
<dbReference type="InterPro" id="IPR022674">
    <property type="entry name" value="G6P_DH_NAD-bd"/>
</dbReference>
<dbReference type="GO" id="GO:0004345">
    <property type="term" value="F:glucose-6-phosphate dehydrogenase activity"/>
    <property type="evidence" value="ECO:0007669"/>
    <property type="project" value="UniProtKB-UniRule"/>
</dbReference>
<evidence type="ECO:0000259" key="10">
    <source>
        <dbReference type="Pfam" id="PF02781"/>
    </source>
</evidence>
<evidence type="ECO:0000313" key="11">
    <source>
        <dbReference type="EMBL" id="SIR88117.1"/>
    </source>
</evidence>
<keyword evidence="6 7" id="KW-0119">Carbohydrate metabolism</keyword>
<feature type="domain" description="Glucose-6-phosphate dehydrogenase NAD-binding" evidence="9">
    <location>
        <begin position="31"/>
        <end position="214"/>
    </location>
</feature>
<protein>
    <recommendedName>
        <fullName evidence="7">Glucose-6-phosphate 1-dehydrogenase</fullName>
        <shortName evidence="7">G6PD</shortName>
        <ecNumber evidence="7">1.1.1.49</ecNumber>
    </recommendedName>
</protein>
<dbReference type="NCBIfam" id="TIGR00871">
    <property type="entry name" value="zwf"/>
    <property type="match status" value="1"/>
</dbReference>
<evidence type="ECO:0000256" key="7">
    <source>
        <dbReference type="HAMAP-Rule" id="MF_00966"/>
    </source>
</evidence>
<dbReference type="Gene3D" id="3.30.360.10">
    <property type="entry name" value="Dihydrodipicolinate Reductase, domain 2"/>
    <property type="match status" value="1"/>
</dbReference>
<organism evidence="11 12">
    <name type="scientific">Williamsia sterculiae</name>
    <dbReference type="NCBI Taxonomy" id="1344003"/>
    <lineage>
        <taxon>Bacteria</taxon>
        <taxon>Bacillati</taxon>
        <taxon>Actinomycetota</taxon>
        <taxon>Actinomycetes</taxon>
        <taxon>Mycobacteriales</taxon>
        <taxon>Nocardiaceae</taxon>
        <taxon>Williamsia</taxon>
    </lineage>
</organism>
<comment type="caution">
    <text evidence="7">Lacks conserved residue(s) required for the propagation of feature annotation.</text>
</comment>
<comment type="function">
    <text evidence="7">Catalyzes the oxidation of glucose 6-phosphate to 6-phosphogluconolactone.</text>
</comment>
<dbReference type="InterPro" id="IPR036291">
    <property type="entry name" value="NAD(P)-bd_dom_sf"/>
</dbReference>
<dbReference type="UniPathway" id="UPA00115">
    <property type="reaction ID" value="UER00408"/>
</dbReference>
<keyword evidence="3 7" id="KW-0313">Glucose metabolism</keyword>
<comment type="catalytic activity">
    <reaction evidence="7">
        <text>D-glucose 6-phosphate + NADP(+) = 6-phospho-D-glucono-1,5-lactone + NADPH + H(+)</text>
        <dbReference type="Rhea" id="RHEA:15841"/>
        <dbReference type="ChEBI" id="CHEBI:15378"/>
        <dbReference type="ChEBI" id="CHEBI:57783"/>
        <dbReference type="ChEBI" id="CHEBI:57955"/>
        <dbReference type="ChEBI" id="CHEBI:58349"/>
        <dbReference type="ChEBI" id="CHEBI:61548"/>
        <dbReference type="EC" id="1.1.1.49"/>
    </reaction>
</comment>
<keyword evidence="5 7" id="KW-0560">Oxidoreductase</keyword>
<evidence type="ECO:0000259" key="9">
    <source>
        <dbReference type="Pfam" id="PF00479"/>
    </source>
</evidence>
<dbReference type="OrthoDB" id="9802739at2"/>
<dbReference type="PIRSF" id="PIRSF000110">
    <property type="entry name" value="G6PD"/>
    <property type="match status" value="1"/>
</dbReference>
<proteinExistence type="inferred from homology"/>